<keyword evidence="7" id="KW-0067">ATP-binding</keyword>
<dbReference type="InterPro" id="IPR038257">
    <property type="entry name" value="CRISPR-assoc_Cas3_HD_sf"/>
</dbReference>
<dbReference type="Proteomes" id="UP001318401">
    <property type="component" value="Unassembled WGS sequence"/>
</dbReference>
<dbReference type="Gene3D" id="3.40.50.300">
    <property type="entry name" value="P-loop containing nucleotide triphosphate hydrolases"/>
    <property type="match status" value="1"/>
</dbReference>
<evidence type="ECO:0000259" key="9">
    <source>
        <dbReference type="PROSITE" id="PS50835"/>
    </source>
</evidence>
<name>A0ABX2BJ53_9GAMM</name>
<dbReference type="EMBL" id="QDKN01000013">
    <property type="protein sequence ID" value="NPT32640.1"/>
    <property type="molecule type" value="Genomic_DNA"/>
</dbReference>
<dbReference type="InterPro" id="IPR006483">
    <property type="entry name" value="CRISPR-assoc_Cas3_HD"/>
</dbReference>
<evidence type="ECO:0000256" key="5">
    <source>
        <dbReference type="ARBA" id="ARBA00022801"/>
    </source>
</evidence>
<comment type="similarity">
    <text evidence="1">In the N-terminal section; belongs to the CRISPR-associated nuclease Cas3-HD family.</text>
</comment>
<evidence type="ECO:0000313" key="11">
    <source>
        <dbReference type="EMBL" id="NPT32640.1"/>
    </source>
</evidence>
<reference evidence="11 12" key="1">
    <citation type="submission" date="2018-04" db="EMBL/GenBank/DDBJ databases">
        <authorList>
            <person name="Li G."/>
            <person name="Du W."/>
            <person name="Bai Y."/>
        </authorList>
    </citation>
    <scope>NUCLEOTIDE SEQUENCE [LARGE SCALE GENOMIC DNA]</scope>
    <source>
        <strain evidence="11 12">YYYZ-3</strain>
    </source>
</reference>
<keyword evidence="12" id="KW-1185">Reference proteome</keyword>
<evidence type="ECO:0000256" key="8">
    <source>
        <dbReference type="ARBA" id="ARBA00023118"/>
    </source>
</evidence>
<comment type="similarity">
    <text evidence="2">In the central section; belongs to the CRISPR-associated helicase Cas3 family.</text>
</comment>
<accession>A0ABX2BJ53</accession>
<evidence type="ECO:0000256" key="1">
    <source>
        <dbReference type="ARBA" id="ARBA00006847"/>
    </source>
</evidence>
<evidence type="ECO:0000256" key="4">
    <source>
        <dbReference type="ARBA" id="ARBA00022741"/>
    </source>
</evidence>
<sequence>MTLTQLIARVSGQAHDVGKAGSYFAEKLQCAASGHPVKPDPVRHEWISMKVLERMLQGGSLQEALGALTSRELAVKPSFQRGVVSVADVLLYVCATHHRLFGPSFSRASNSLARLDSTRHIQANLPAFTYPISPDKTLSDEFAETLKQELDALCAETDAAESTEPYWYGLAWLARVALILADHGVSSMLGGICGDDGKRRAIPPGSNGLYANTWPKSADVPGKGYNQRLEVHLMAVADKAQEVAGAMWQMSLPTLNSSQVHAIIAPAKVPGAERFAWQDEAVEAIRQRRAASRAPLLIFNIASTGAGKTVMNVKAACAAALDKPRLSYALNLRTLTLQTGDALKRDLALGRESVATVIGDRVAVRLHESEQTAADPQQSSDGEEDVFEEVEFRVDGGSAHLPDWLAPITDKRPEWRRILASPVLVSTVDFLVRAGEPGRQGHHAAAFLRLMHSDLILDEVDSYDTESLVAILRLIQVAAQLGRNVICSSATLPWPIAHAIAEAYQAGHQVWAALNNQTSNHDVVVLTDALSPCWLIPEMSFQDYYRCVLKELSAQPTLRTKRLGLQKFDHTLGFSGFVTAIKQSIERLHMAHQWAYKGGEKQVSFGLVRVANIHTANQVAESLQALPDTYVCLYHARDFVIRRHLKEKALDKLLCRKTGNQAIEQDADIQAICNATAARSLRFVVVATPVEEVGRDHDFDWAVIEPSGSHSIIQTAGRVNRHRLALVSQPNIMILQYNMRALRGDGVVFTRPGPEGSKSLHKRPRFKQAYPDLEQLLNWDKLDGVLTAGMAFDTGHLLVEGEHLLQQEILKEPLKVLRRDRSYESVWMTSLFYDKYSLRGGQDDLLEDWRVLRREGGGARWERLVRDGFSIKYQEKGKQCTDMQETNWLSWPIEELWEACEEAGIACEDGMAIKIRTTAKQLP</sequence>
<dbReference type="InterPro" id="IPR007110">
    <property type="entry name" value="Ig-like_dom"/>
</dbReference>
<comment type="caution">
    <text evidence="11">The sequence shown here is derived from an EMBL/GenBank/DDBJ whole genome shotgun (WGS) entry which is preliminary data.</text>
</comment>
<organism evidence="11 12">
    <name type="scientific">Vreelandella venusta</name>
    <dbReference type="NCBI Taxonomy" id="44935"/>
    <lineage>
        <taxon>Bacteria</taxon>
        <taxon>Pseudomonadati</taxon>
        <taxon>Pseudomonadota</taxon>
        <taxon>Gammaproteobacteria</taxon>
        <taxon>Oceanospirillales</taxon>
        <taxon>Halomonadaceae</taxon>
        <taxon>Vreelandella</taxon>
    </lineage>
</organism>
<proteinExistence type="inferred from homology"/>
<evidence type="ECO:0000256" key="2">
    <source>
        <dbReference type="ARBA" id="ARBA00009046"/>
    </source>
</evidence>
<keyword evidence="6" id="KW-0347">Helicase</keyword>
<evidence type="ECO:0000256" key="6">
    <source>
        <dbReference type="ARBA" id="ARBA00022806"/>
    </source>
</evidence>
<feature type="domain" description="HD Cas3-type" evidence="10">
    <location>
        <begin position="1"/>
        <end position="184"/>
    </location>
</feature>
<feature type="domain" description="Ig-like" evidence="9">
    <location>
        <begin position="21"/>
        <end position="113"/>
    </location>
</feature>
<keyword evidence="5" id="KW-0378">Hydrolase</keyword>
<keyword evidence="8" id="KW-0051">Antiviral defense</keyword>
<dbReference type="SUPFAM" id="SSF52540">
    <property type="entry name" value="P-loop containing nucleoside triphosphate hydrolases"/>
    <property type="match status" value="1"/>
</dbReference>
<evidence type="ECO:0000259" key="10">
    <source>
        <dbReference type="PROSITE" id="PS51643"/>
    </source>
</evidence>
<dbReference type="InterPro" id="IPR054712">
    <property type="entry name" value="Cas3-like_dom"/>
</dbReference>
<evidence type="ECO:0000313" key="12">
    <source>
        <dbReference type="Proteomes" id="UP001318401"/>
    </source>
</evidence>
<gene>
    <name evidence="11" type="ORF">DDR56_18975</name>
</gene>
<evidence type="ECO:0000256" key="3">
    <source>
        <dbReference type="ARBA" id="ARBA00022723"/>
    </source>
</evidence>
<dbReference type="PROSITE" id="PS50835">
    <property type="entry name" value="IG_LIKE"/>
    <property type="match status" value="1"/>
</dbReference>
<dbReference type="Pfam" id="PF22590">
    <property type="entry name" value="Cas3-like_C_2"/>
    <property type="match status" value="1"/>
</dbReference>
<evidence type="ECO:0000256" key="7">
    <source>
        <dbReference type="ARBA" id="ARBA00022840"/>
    </source>
</evidence>
<keyword evidence="3" id="KW-0479">Metal-binding</keyword>
<dbReference type="InterPro" id="IPR027417">
    <property type="entry name" value="P-loop_NTPase"/>
</dbReference>
<protein>
    <submittedName>
        <fullName evidence="11">Uncharacterized protein</fullName>
    </submittedName>
</protein>
<dbReference type="PROSITE" id="PS51643">
    <property type="entry name" value="HD_CAS3"/>
    <property type="match status" value="1"/>
</dbReference>
<dbReference type="Gene3D" id="1.10.3210.30">
    <property type="match status" value="1"/>
</dbReference>
<keyword evidence="4" id="KW-0547">Nucleotide-binding</keyword>